<reference evidence="2 3" key="1">
    <citation type="journal article" date="2023" name="BMC Biotechnol.">
        <title>Vitis rotundifolia cv Carlos genome sequencing.</title>
        <authorList>
            <person name="Huff M."/>
            <person name="Hulse-Kemp A."/>
            <person name="Scheffler B."/>
            <person name="Youngblood R."/>
            <person name="Simpson S."/>
            <person name="Babiker E."/>
            <person name="Staton M."/>
        </authorList>
    </citation>
    <scope>NUCLEOTIDE SEQUENCE [LARGE SCALE GENOMIC DNA]</scope>
    <source>
        <tissue evidence="2">Leaf</tissue>
    </source>
</reference>
<feature type="domain" description="KIB1-4 beta-propeller" evidence="1">
    <location>
        <begin position="104"/>
        <end position="365"/>
    </location>
</feature>
<dbReference type="PANTHER" id="PTHR44259">
    <property type="entry name" value="OS07G0183000 PROTEIN-RELATED"/>
    <property type="match status" value="1"/>
</dbReference>
<proteinExistence type="predicted"/>
<evidence type="ECO:0000259" key="1">
    <source>
        <dbReference type="Pfam" id="PF03478"/>
    </source>
</evidence>
<dbReference type="PANTHER" id="PTHR44259:SF93">
    <property type="entry name" value="PROTEIN, PUTATIVE (DUF295)-RELATED"/>
    <property type="match status" value="1"/>
</dbReference>
<name>A0AA39DF03_VITRO</name>
<accession>A0AA39DF03</accession>
<dbReference type="AlphaFoldDB" id="A0AA39DF03"/>
<dbReference type="InterPro" id="IPR050942">
    <property type="entry name" value="F-box_BR-signaling"/>
</dbReference>
<keyword evidence="3" id="KW-1185">Reference proteome</keyword>
<dbReference type="Pfam" id="PF03478">
    <property type="entry name" value="Beta-prop_KIB1-4"/>
    <property type="match status" value="1"/>
</dbReference>
<organism evidence="2 3">
    <name type="scientific">Vitis rotundifolia</name>
    <name type="common">Muscadine grape</name>
    <dbReference type="NCBI Taxonomy" id="103349"/>
    <lineage>
        <taxon>Eukaryota</taxon>
        <taxon>Viridiplantae</taxon>
        <taxon>Streptophyta</taxon>
        <taxon>Embryophyta</taxon>
        <taxon>Tracheophyta</taxon>
        <taxon>Spermatophyta</taxon>
        <taxon>Magnoliopsida</taxon>
        <taxon>eudicotyledons</taxon>
        <taxon>Gunneridae</taxon>
        <taxon>Pentapetalae</taxon>
        <taxon>rosids</taxon>
        <taxon>Vitales</taxon>
        <taxon>Vitaceae</taxon>
        <taxon>Viteae</taxon>
        <taxon>Vitis</taxon>
    </lineage>
</organism>
<gene>
    <name evidence="2" type="ORF">PVL29_020346</name>
</gene>
<dbReference type="Proteomes" id="UP001168098">
    <property type="component" value="Unassembled WGS sequence"/>
</dbReference>
<evidence type="ECO:0000313" key="2">
    <source>
        <dbReference type="EMBL" id="KAJ9681429.1"/>
    </source>
</evidence>
<dbReference type="EMBL" id="JARBHA010000015">
    <property type="protein sequence ID" value="KAJ9681429.1"/>
    <property type="molecule type" value="Genomic_DNA"/>
</dbReference>
<protein>
    <recommendedName>
        <fullName evidence="1">KIB1-4 beta-propeller domain-containing protein</fullName>
    </recommendedName>
</protein>
<evidence type="ECO:0000313" key="3">
    <source>
        <dbReference type="Proteomes" id="UP001168098"/>
    </source>
</evidence>
<dbReference type="InterPro" id="IPR005174">
    <property type="entry name" value="KIB1-4_b-propeller"/>
</dbReference>
<sequence>MALSSNSDWASLPRNLLDSILDYLVPMEDYIRFSGVCMEDYIRFSGVCGEWRNAVFEKLRQLRTNHKRHCSLHQQVPLLMAPTTDNSRYRGLLYDVMKGKSLCEFPRPSLYHISGSSHGWLILVDKSYKVTLFNPLSEKHIHLPPIDKSIFKKHLGSMRIGTPGFPRRAVLSNDPDQNHNEFVLMMICNGLEGRLAFIKSGEEDWTYIRDMRYLEDIVYSNGLFYVLDGRGVLLSCDVSSDVEVKTIAQPVADQNDIIHNIYLVDHNTYLVESPEGDFLRVINIKTESIDARFVIHKLVWFSRNLRLNPSWIEVTSLGDVSLFLGDNHSTSVTASDFTGCRPNSIYICQSRLPFSLDGSDTRCVFSLDDRIATPLYPHSLPPRLWISPKFV</sequence>
<comment type="caution">
    <text evidence="2">The sequence shown here is derived from an EMBL/GenBank/DDBJ whole genome shotgun (WGS) entry which is preliminary data.</text>
</comment>
<dbReference type="Gene3D" id="1.20.1280.50">
    <property type="match status" value="1"/>
</dbReference>